<dbReference type="GO" id="GO:0004867">
    <property type="term" value="F:serine-type endopeptidase inhibitor activity"/>
    <property type="evidence" value="ECO:0007669"/>
    <property type="project" value="InterPro"/>
</dbReference>
<dbReference type="SUPFAM" id="SSF56574">
    <property type="entry name" value="Serpins"/>
    <property type="match status" value="1"/>
</dbReference>
<dbReference type="InterPro" id="IPR023796">
    <property type="entry name" value="Serpin_dom"/>
</dbReference>
<dbReference type="PANTHER" id="PTHR11461">
    <property type="entry name" value="SERINE PROTEASE INHIBITOR, SERPIN"/>
    <property type="match status" value="1"/>
</dbReference>
<name>A0A0N4Z6J2_PARTI</name>
<dbReference type="WBParaSite" id="PTRK_0000279800.1">
    <property type="protein sequence ID" value="PTRK_0000279800.1"/>
    <property type="gene ID" value="PTRK_0000279800"/>
</dbReference>
<evidence type="ECO:0000256" key="2">
    <source>
        <dbReference type="RuleBase" id="RU000411"/>
    </source>
</evidence>
<evidence type="ECO:0000313" key="5">
    <source>
        <dbReference type="Proteomes" id="UP000038045"/>
    </source>
</evidence>
<proteinExistence type="inferred from homology"/>
<accession>A0A0N4Z6J2</accession>
<feature type="domain" description="Serpin" evidence="4">
    <location>
        <begin position="14"/>
        <end position="364"/>
    </location>
</feature>
<dbReference type="SMART" id="SM00093">
    <property type="entry name" value="SERPIN"/>
    <property type="match status" value="1"/>
</dbReference>
<organism evidence="5 6">
    <name type="scientific">Parastrongyloides trichosuri</name>
    <name type="common">Possum-specific nematode worm</name>
    <dbReference type="NCBI Taxonomy" id="131310"/>
    <lineage>
        <taxon>Eukaryota</taxon>
        <taxon>Metazoa</taxon>
        <taxon>Ecdysozoa</taxon>
        <taxon>Nematoda</taxon>
        <taxon>Chromadorea</taxon>
        <taxon>Rhabditida</taxon>
        <taxon>Tylenchina</taxon>
        <taxon>Panagrolaimomorpha</taxon>
        <taxon>Strongyloidoidea</taxon>
        <taxon>Strongyloididae</taxon>
        <taxon>Parastrongyloides</taxon>
    </lineage>
</organism>
<comment type="similarity">
    <text evidence="1 2">Belongs to the serpin family.</text>
</comment>
<dbReference type="Gene3D" id="3.30.497.10">
    <property type="entry name" value="Antithrombin, subunit I, domain 2"/>
    <property type="match status" value="1"/>
</dbReference>
<dbReference type="InterPro" id="IPR042178">
    <property type="entry name" value="Serpin_sf_1"/>
</dbReference>
<dbReference type="InterPro" id="IPR036186">
    <property type="entry name" value="Serpin_sf"/>
</dbReference>
<protein>
    <submittedName>
        <fullName evidence="6">SERPIN domain-containing protein</fullName>
    </submittedName>
</protein>
<sequence length="364" mass="42212">MSRKLSIIHADLAIKVVKQLVSYSAIVYSPISLAIAFSMAYMGSSGDTKEEIKKFFVGEESDDSLHERFNQFMTHLDNTIKSVNKIYVKEGLKLEDGFVDGLKKYYNGQFEQIEFTSPDAAEKINKFVEESTNNIIKDLINQNDLNSLTSSILINAIYFKGGWEKQFLEENTSSDDFYISNSNVKKIDMMFKKDKYNYYENEEYQIISLNYEGNQQRMVILLPKERSAFPNNISSFKGEQLFDMIDSMDMHTVKLYLPKFEIESSHQLVDILKNLGLTKPFDEFADFSLMCTEEQLYVSKIIQKAYIEVNEKGTEAAAATAMIMMCRTSMIHRPQIEYVFKADHPFMYFIMDREDNILFNGLYM</sequence>
<keyword evidence="3" id="KW-1133">Transmembrane helix</keyword>
<dbReference type="InterPro" id="IPR042185">
    <property type="entry name" value="Serpin_sf_2"/>
</dbReference>
<feature type="transmembrane region" description="Helical" evidence="3">
    <location>
        <begin position="20"/>
        <end position="42"/>
    </location>
</feature>
<dbReference type="InterPro" id="IPR023795">
    <property type="entry name" value="Serpin_CS"/>
</dbReference>
<evidence type="ECO:0000313" key="6">
    <source>
        <dbReference type="WBParaSite" id="PTRK_0000279800.1"/>
    </source>
</evidence>
<dbReference type="Gene3D" id="2.30.39.10">
    <property type="entry name" value="Alpha-1-antitrypsin, domain 1"/>
    <property type="match status" value="1"/>
</dbReference>
<keyword evidence="3" id="KW-0812">Transmembrane</keyword>
<reference evidence="6" key="1">
    <citation type="submission" date="2017-02" db="UniProtKB">
        <authorList>
            <consortium name="WormBaseParasite"/>
        </authorList>
    </citation>
    <scope>IDENTIFICATION</scope>
</reference>
<keyword evidence="3" id="KW-0472">Membrane</keyword>
<dbReference type="PANTHER" id="PTHR11461:SF211">
    <property type="entry name" value="GH10112P-RELATED"/>
    <property type="match status" value="1"/>
</dbReference>
<dbReference type="AlphaFoldDB" id="A0A0N4Z6J2"/>
<evidence type="ECO:0000259" key="4">
    <source>
        <dbReference type="SMART" id="SM00093"/>
    </source>
</evidence>
<dbReference type="GO" id="GO:0005615">
    <property type="term" value="C:extracellular space"/>
    <property type="evidence" value="ECO:0007669"/>
    <property type="project" value="InterPro"/>
</dbReference>
<dbReference type="CDD" id="cd00172">
    <property type="entry name" value="serpin"/>
    <property type="match status" value="1"/>
</dbReference>
<dbReference type="STRING" id="131310.A0A0N4Z6J2"/>
<dbReference type="InterPro" id="IPR000215">
    <property type="entry name" value="Serpin_fam"/>
</dbReference>
<dbReference type="PROSITE" id="PS00284">
    <property type="entry name" value="SERPIN"/>
    <property type="match status" value="1"/>
</dbReference>
<evidence type="ECO:0000256" key="1">
    <source>
        <dbReference type="ARBA" id="ARBA00009500"/>
    </source>
</evidence>
<keyword evidence="5" id="KW-1185">Reference proteome</keyword>
<dbReference type="Pfam" id="PF00079">
    <property type="entry name" value="Serpin"/>
    <property type="match status" value="1"/>
</dbReference>
<dbReference type="Proteomes" id="UP000038045">
    <property type="component" value="Unplaced"/>
</dbReference>
<evidence type="ECO:0000256" key="3">
    <source>
        <dbReference type="SAM" id="Phobius"/>
    </source>
</evidence>